<evidence type="ECO:0000256" key="10">
    <source>
        <dbReference type="SAM" id="Phobius"/>
    </source>
</evidence>
<feature type="transmembrane region" description="Helical" evidence="10">
    <location>
        <begin position="102"/>
        <end position="122"/>
    </location>
</feature>
<evidence type="ECO:0000256" key="7">
    <source>
        <dbReference type="ARBA" id="ARBA00022840"/>
    </source>
</evidence>
<reference evidence="12 13" key="1">
    <citation type="submission" date="2019-01" db="EMBL/GenBank/DDBJ databases">
        <authorList>
            <person name="Brito A."/>
        </authorList>
    </citation>
    <scope>NUCLEOTIDE SEQUENCE [LARGE SCALE GENOMIC DNA]</scope>
    <source>
        <strain evidence="12">1</strain>
    </source>
</reference>
<dbReference type="Proteomes" id="UP000320055">
    <property type="component" value="Unassembled WGS sequence"/>
</dbReference>
<keyword evidence="8" id="KW-0902">Two-component regulatory system</keyword>
<dbReference type="PANTHER" id="PTHR24421">
    <property type="entry name" value="NITRATE/NITRITE SENSOR PROTEIN NARX-RELATED"/>
    <property type="match status" value="1"/>
</dbReference>
<organism evidence="12 13">
    <name type="scientific">Hyella patelloides LEGE 07179</name>
    <dbReference type="NCBI Taxonomy" id="945734"/>
    <lineage>
        <taxon>Bacteria</taxon>
        <taxon>Bacillati</taxon>
        <taxon>Cyanobacteriota</taxon>
        <taxon>Cyanophyceae</taxon>
        <taxon>Pleurocapsales</taxon>
        <taxon>Hyellaceae</taxon>
        <taxon>Hyella</taxon>
    </lineage>
</organism>
<dbReference type="InterPro" id="IPR003594">
    <property type="entry name" value="HATPase_dom"/>
</dbReference>
<evidence type="ECO:0000256" key="3">
    <source>
        <dbReference type="ARBA" id="ARBA00022553"/>
    </source>
</evidence>
<dbReference type="GO" id="GO:0046983">
    <property type="term" value="F:protein dimerization activity"/>
    <property type="evidence" value="ECO:0007669"/>
    <property type="project" value="InterPro"/>
</dbReference>
<keyword evidence="10" id="KW-0472">Membrane</keyword>
<keyword evidence="6 12" id="KW-0418">Kinase</keyword>
<evidence type="ECO:0000256" key="9">
    <source>
        <dbReference type="SAM" id="Coils"/>
    </source>
</evidence>
<dbReference type="GO" id="GO:0000155">
    <property type="term" value="F:phosphorelay sensor kinase activity"/>
    <property type="evidence" value="ECO:0007669"/>
    <property type="project" value="InterPro"/>
</dbReference>
<dbReference type="OrthoDB" id="199946at2"/>
<dbReference type="EMBL" id="CAACVJ010000055">
    <property type="protein sequence ID" value="VEP12412.1"/>
    <property type="molecule type" value="Genomic_DNA"/>
</dbReference>
<dbReference type="GO" id="GO:0016020">
    <property type="term" value="C:membrane"/>
    <property type="evidence" value="ECO:0007669"/>
    <property type="project" value="InterPro"/>
</dbReference>
<gene>
    <name evidence="12" type="ORF">H1P_1480010</name>
</gene>
<keyword evidence="4" id="KW-0808">Transferase</keyword>
<evidence type="ECO:0000313" key="13">
    <source>
        <dbReference type="Proteomes" id="UP000320055"/>
    </source>
</evidence>
<name>A0A563VLX4_9CYAN</name>
<dbReference type="Gene3D" id="3.30.565.10">
    <property type="entry name" value="Histidine kinase-like ATPase, C-terminal domain"/>
    <property type="match status" value="1"/>
</dbReference>
<dbReference type="SMART" id="SM00387">
    <property type="entry name" value="HATPase_c"/>
    <property type="match status" value="1"/>
</dbReference>
<evidence type="ECO:0000313" key="12">
    <source>
        <dbReference type="EMBL" id="VEP12412.1"/>
    </source>
</evidence>
<protein>
    <recommendedName>
        <fullName evidence="2">histidine kinase</fullName>
        <ecNumber evidence="2">2.7.13.3</ecNumber>
    </recommendedName>
</protein>
<dbReference type="InterPro" id="IPR036890">
    <property type="entry name" value="HATPase_C_sf"/>
</dbReference>
<evidence type="ECO:0000256" key="5">
    <source>
        <dbReference type="ARBA" id="ARBA00022741"/>
    </source>
</evidence>
<feature type="transmembrane region" description="Helical" evidence="10">
    <location>
        <begin position="142"/>
        <end position="164"/>
    </location>
</feature>
<keyword evidence="10" id="KW-0812">Transmembrane</keyword>
<dbReference type="InterPro" id="IPR050482">
    <property type="entry name" value="Sensor_HK_TwoCompSys"/>
</dbReference>
<feature type="domain" description="Histidine kinase/HSP90-like ATPase" evidence="11">
    <location>
        <begin position="303"/>
        <end position="395"/>
    </location>
</feature>
<dbReference type="PANTHER" id="PTHR24421:SF10">
    <property type="entry name" value="NITRATE_NITRITE SENSOR PROTEIN NARQ"/>
    <property type="match status" value="1"/>
</dbReference>
<evidence type="ECO:0000256" key="2">
    <source>
        <dbReference type="ARBA" id="ARBA00012438"/>
    </source>
</evidence>
<sequence length="404" mass="45618">MIPPLKFLPNPFRFLLITEWVMLASCGSLAVVEAWQGHMIPVQHISILVALGLMGLILPNGSLIIKVIYTAIEIGLIFYGTVLGYLHILPTLYLIVVMRSCFLFESLGRWIVTGLVFILFLGDQFKYIQRALPEEPEAQIHFGMHTIAETLVFGLAIFFVLQLTNRILTERQMRQKLANAHEQLQQYAQKVEELATVQERNRIARDIHDSLGHALTSLNIQMQTAVKLWEREPAQARTFLAQAQHLGKTAMQEVRKSISTLREDAKDEKPLETKIEALVDDFRKGTGLSICTNISRCGSVPIPVAKTVYRIVQEALTNIFKYAQATEVQIHLKTTHKWVYLTVEDNGKGFDCKQKSAGFGLRGMQERVVAVNGQFRLKTSPGKGCRIEVQIHSLNESKNVLQEV</sequence>
<dbReference type="AlphaFoldDB" id="A0A563VLX4"/>
<keyword evidence="10" id="KW-1133">Transmembrane helix</keyword>
<evidence type="ECO:0000256" key="8">
    <source>
        <dbReference type="ARBA" id="ARBA00023012"/>
    </source>
</evidence>
<keyword evidence="13" id="KW-1185">Reference proteome</keyword>
<evidence type="ECO:0000256" key="1">
    <source>
        <dbReference type="ARBA" id="ARBA00000085"/>
    </source>
</evidence>
<keyword evidence="5" id="KW-0547">Nucleotide-binding</keyword>
<feature type="transmembrane region" description="Helical" evidence="10">
    <location>
        <begin position="47"/>
        <end position="68"/>
    </location>
</feature>
<keyword evidence="7" id="KW-0067">ATP-binding</keyword>
<dbReference type="Pfam" id="PF02518">
    <property type="entry name" value="HATPase_c"/>
    <property type="match status" value="1"/>
</dbReference>
<feature type="transmembrane region" description="Helical" evidence="10">
    <location>
        <begin position="74"/>
        <end position="95"/>
    </location>
</feature>
<dbReference type="InterPro" id="IPR011712">
    <property type="entry name" value="Sig_transdc_His_kin_sub3_dim/P"/>
</dbReference>
<evidence type="ECO:0000259" key="11">
    <source>
        <dbReference type="SMART" id="SM00387"/>
    </source>
</evidence>
<dbReference type="SUPFAM" id="SSF55874">
    <property type="entry name" value="ATPase domain of HSP90 chaperone/DNA topoisomerase II/histidine kinase"/>
    <property type="match status" value="1"/>
</dbReference>
<proteinExistence type="predicted"/>
<evidence type="ECO:0000256" key="6">
    <source>
        <dbReference type="ARBA" id="ARBA00022777"/>
    </source>
</evidence>
<evidence type="ECO:0000256" key="4">
    <source>
        <dbReference type="ARBA" id="ARBA00022679"/>
    </source>
</evidence>
<keyword evidence="9" id="KW-0175">Coiled coil</keyword>
<feature type="transmembrane region" description="Helical" evidence="10">
    <location>
        <begin position="12"/>
        <end position="35"/>
    </location>
</feature>
<comment type="catalytic activity">
    <reaction evidence="1">
        <text>ATP + protein L-histidine = ADP + protein N-phospho-L-histidine.</text>
        <dbReference type="EC" id="2.7.13.3"/>
    </reaction>
</comment>
<dbReference type="Gene3D" id="1.20.5.1930">
    <property type="match status" value="1"/>
</dbReference>
<dbReference type="EC" id="2.7.13.3" evidence="2"/>
<keyword evidence="3" id="KW-0597">Phosphoprotein</keyword>
<dbReference type="CDD" id="cd16917">
    <property type="entry name" value="HATPase_UhpB-NarQ-NarX-like"/>
    <property type="match status" value="1"/>
</dbReference>
<dbReference type="GO" id="GO:0005524">
    <property type="term" value="F:ATP binding"/>
    <property type="evidence" value="ECO:0007669"/>
    <property type="project" value="UniProtKB-KW"/>
</dbReference>
<feature type="coiled-coil region" evidence="9">
    <location>
        <begin position="170"/>
        <end position="197"/>
    </location>
</feature>
<accession>A0A563VLX4</accession>
<dbReference type="Pfam" id="PF07730">
    <property type="entry name" value="HisKA_3"/>
    <property type="match status" value="1"/>
</dbReference>
<dbReference type="RefSeq" id="WP_144870409.1">
    <property type="nucleotide sequence ID" value="NZ_LR213899.1"/>
</dbReference>